<dbReference type="PROSITE" id="PS51013">
    <property type="entry name" value="PANNEXIN"/>
    <property type="match status" value="1"/>
</dbReference>
<keyword evidence="11 12" id="KW-0407">Ion channel</keyword>
<name>A0A9D4PNH2_RHISA</name>
<keyword evidence="10 12" id="KW-0472">Membrane</keyword>
<accession>A0A9D4PNH2</accession>
<dbReference type="PANTHER" id="PTHR11893">
    <property type="entry name" value="INNEXIN"/>
    <property type="match status" value="1"/>
</dbReference>
<comment type="subcellular location">
    <subcellularLocation>
        <location evidence="1">Cell junction</location>
        <location evidence="1">Gap junction</location>
    </subcellularLocation>
    <subcellularLocation>
        <location evidence="2 12">Cell membrane</location>
        <topology evidence="2 12">Multi-pass membrane protein</topology>
    </subcellularLocation>
</comment>
<evidence type="ECO:0000256" key="5">
    <source>
        <dbReference type="ARBA" id="ARBA00022692"/>
    </source>
</evidence>
<comment type="similarity">
    <text evidence="12">Belongs to the pannexin family.</text>
</comment>
<evidence type="ECO:0000256" key="3">
    <source>
        <dbReference type="ARBA" id="ARBA00022448"/>
    </source>
</evidence>
<keyword evidence="6" id="KW-0303">Gap junction</keyword>
<evidence type="ECO:0000256" key="2">
    <source>
        <dbReference type="ARBA" id="ARBA00004651"/>
    </source>
</evidence>
<dbReference type="GO" id="GO:0007602">
    <property type="term" value="P:phototransduction"/>
    <property type="evidence" value="ECO:0007669"/>
    <property type="project" value="TreeGrafter"/>
</dbReference>
<sequence length="431" mass="49760">MGCREWAAAAGWPLLVTSRDWLKADAVRGKLFTPVPPFAMASLLALSFFRQPQSKGPLRSGNKLRGRRRRCGEAAAAMDQLFGNLKGFFKTEFTVIDNNATVCILITFSLLVTARQYIGDPIDCISRDELPPNLIDTLCWIHTTYSLTDAWHKKVGVEVPYPGVEKYKQGEKRVYHAYYQWVCFVLFIQAVLFYVPRYFWKAVEGGRIKNLILGLHIPILPEEAKENSRKLLVEYLAINLNNHNILFYGYVVAEVCNFVNVVGQMLFMDMFLGGEFFSYGSKVLQFTDWDRSVGFDPLIKVFPRLAKCTFHMYGRSGDVQKHDALCILPMNIINEKIYVFLWFWFIILAVLSGVVLIYRAFDIFLPQIRFIVLRRRAMLANKDYVERVCDHCKLGDWLVLNLLCKNMDPVNFRALIKDYVRRLDHKSIDNA</sequence>
<dbReference type="PRINTS" id="PR01262">
    <property type="entry name" value="INNEXIN"/>
</dbReference>
<evidence type="ECO:0000256" key="6">
    <source>
        <dbReference type="ARBA" id="ARBA00022868"/>
    </source>
</evidence>
<proteinExistence type="inferred from homology"/>
<evidence type="ECO:0000256" key="8">
    <source>
        <dbReference type="ARBA" id="ARBA00022989"/>
    </source>
</evidence>
<evidence type="ECO:0000313" key="14">
    <source>
        <dbReference type="Proteomes" id="UP000821837"/>
    </source>
</evidence>
<keyword evidence="5 12" id="KW-0812">Transmembrane</keyword>
<reference evidence="13" key="1">
    <citation type="journal article" date="2020" name="Cell">
        <title>Large-Scale Comparative Analyses of Tick Genomes Elucidate Their Genetic Diversity and Vector Capacities.</title>
        <authorList>
            <consortium name="Tick Genome and Microbiome Consortium (TIGMIC)"/>
            <person name="Jia N."/>
            <person name="Wang J."/>
            <person name="Shi W."/>
            <person name="Du L."/>
            <person name="Sun Y."/>
            <person name="Zhan W."/>
            <person name="Jiang J.F."/>
            <person name="Wang Q."/>
            <person name="Zhang B."/>
            <person name="Ji P."/>
            <person name="Bell-Sakyi L."/>
            <person name="Cui X.M."/>
            <person name="Yuan T.T."/>
            <person name="Jiang B.G."/>
            <person name="Yang W.F."/>
            <person name="Lam T.T."/>
            <person name="Chang Q.C."/>
            <person name="Ding S.J."/>
            <person name="Wang X.J."/>
            <person name="Zhu J.G."/>
            <person name="Ruan X.D."/>
            <person name="Zhao L."/>
            <person name="Wei J.T."/>
            <person name="Ye R.Z."/>
            <person name="Que T.C."/>
            <person name="Du C.H."/>
            <person name="Zhou Y.H."/>
            <person name="Cheng J.X."/>
            <person name="Dai P.F."/>
            <person name="Guo W.B."/>
            <person name="Han X.H."/>
            <person name="Huang E.J."/>
            <person name="Li L.F."/>
            <person name="Wei W."/>
            <person name="Gao Y.C."/>
            <person name="Liu J.Z."/>
            <person name="Shao H.Z."/>
            <person name="Wang X."/>
            <person name="Wang C.C."/>
            <person name="Yang T.C."/>
            <person name="Huo Q.B."/>
            <person name="Li W."/>
            <person name="Chen H.Y."/>
            <person name="Chen S.E."/>
            <person name="Zhou L.G."/>
            <person name="Ni X.B."/>
            <person name="Tian J.H."/>
            <person name="Sheng Y."/>
            <person name="Liu T."/>
            <person name="Pan Y.S."/>
            <person name="Xia L.Y."/>
            <person name="Li J."/>
            <person name="Zhao F."/>
            <person name="Cao W.C."/>
        </authorList>
    </citation>
    <scope>NUCLEOTIDE SEQUENCE</scope>
    <source>
        <strain evidence="13">Rsan-2018</strain>
    </source>
</reference>
<dbReference type="GO" id="GO:0034220">
    <property type="term" value="P:monoatomic ion transmembrane transport"/>
    <property type="evidence" value="ECO:0007669"/>
    <property type="project" value="UniProtKB-KW"/>
</dbReference>
<keyword evidence="3 12" id="KW-0813">Transport</keyword>
<dbReference type="InterPro" id="IPR000990">
    <property type="entry name" value="Innexin"/>
</dbReference>
<dbReference type="VEuPathDB" id="VectorBase:RSAN_050350"/>
<keyword evidence="9 12" id="KW-0406">Ion transport</keyword>
<evidence type="ECO:0000256" key="4">
    <source>
        <dbReference type="ARBA" id="ARBA00022475"/>
    </source>
</evidence>
<evidence type="ECO:0000256" key="10">
    <source>
        <dbReference type="ARBA" id="ARBA00023136"/>
    </source>
</evidence>
<dbReference type="GO" id="GO:0005886">
    <property type="term" value="C:plasma membrane"/>
    <property type="evidence" value="ECO:0007669"/>
    <property type="project" value="UniProtKB-SubCell"/>
</dbReference>
<dbReference type="Pfam" id="PF00876">
    <property type="entry name" value="Innexin"/>
    <property type="match status" value="1"/>
</dbReference>
<feature type="transmembrane region" description="Helical" evidence="12">
    <location>
        <begin position="177"/>
        <end position="195"/>
    </location>
</feature>
<evidence type="ECO:0000256" key="7">
    <source>
        <dbReference type="ARBA" id="ARBA00022949"/>
    </source>
</evidence>
<comment type="caution">
    <text evidence="13">The sequence shown here is derived from an EMBL/GenBank/DDBJ whole genome shotgun (WGS) entry which is preliminary data.</text>
</comment>
<evidence type="ECO:0000313" key="13">
    <source>
        <dbReference type="EMBL" id="KAH7948273.1"/>
    </source>
</evidence>
<feature type="transmembrane region" description="Helical" evidence="12">
    <location>
        <begin position="337"/>
        <end position="361"/>
    </location>
</feature>
<evidence type="ECO:0000256" key="11">
    <source>
        <dbReference type="ARBA" id="ARBA00023303"/>
    </source>
</evidence>
<dbReference type="GO" id="GO:0005921">
    <property type="term" value="C:gap junction"/>
    <property type="evidence" value="ECO:0007669"/>
    <property type="project" value="UniProtKB-SubCell"/>
</dbReference>
<organism evidence="13 14">
    <name type="scientific">Rhipicephalus sanguineus</name>
    <name type="common">Brown dog tick</name>
    <name type="synonym">Ixodes sanguineus</name>
    <dbReference type="NCBI Taxonomy" id="34632"/>
    <lineage>
        <taxon>Eukaryota</taxon>
        <taxon>Metazoa</taxon>
        <taxon>Ecdysozoa</taxon>
        <taxon>Arthropoda</taxon>
        <taxon>Chelicerata</taxon>
        <taxon>Arachnida</taxon>
        <taxon>Acari</taxon>
        <taxon>Parasitiformes</taxon>
        <taxon>Ixodida</taxon>
        <taxon>Ixodoidea</taxon>
        <taxon>Ixodidae</taxon>
        <taxon>Rhipicephalinae</taxon>
        <taxon>Rhipicephalus</taxon>
        <taxon>Rhipicephalus</taxon>
    </lineage>
</organism>
<keyword evidence="8 12" id="KW-1133">Transmembrane helix</keyword>
<keyword evidence="4" id="KW-1003">Cell membrane</keyword>
<keyword evidence="7" id="KW-0965">Cell junction</keyword>
<comment type="function">
    <text evidence="12">Structural component of the gap junctions.</text>
</comment>
<feature type="transmembrane region" description="Helical" evidence="12">
    <location>
        <begin position="245"/>
        <end position="267"/>
    </location>
</feature>
<reference evidence="13" key="2">
    <citation type="submission" date="2021-09" db="EMBL/GenBank/DDBJ databases">
        <authorList>
            <person name="Jia N."/>
            <person name="Wang J."/>
            <person name="Shi W."/>
            <person name="Du L."/>
            <person name="Sun Y."/>
            <person name="Zhan W."/>
            <person name="Jiang J."/>
            <person name="Wang Q."/>
            <person name="Zhang B."/>
            <person name="Ji P."/>
            <person name="Sakyi L.B."/>
            <person name="Cui X."/>
            <person name="Yuan T."/>
            <person name="Jiang B."/>
            <person name="Yang W."/>
            <person name="Lam T.T.-Y."/>
            <person name="Chang Q."/>
            <person name="Ding S."/>
            <person name="Wang X."/>
            <person name="Zhu J."/>
            <person name="Ruan X."/>
            <person name="Zhao L."/>
            <person name="Wei J."/>
            <person name="Que T."/>
            <person name="Du C."/>
            <person name="Cheng J."/>
            <person name="Dai P."/>
            <person name="Han X."/>
            <person name="Huang E."/>
            <person name="Gao Y."/>
            <person name="Liu J."/>
            <person name="Shao H."/>
            <person name="Ye R."/>
            <person name="Li L."/>
            <person name="Wei W."/>
            <person name="Wang X."/>
            <person name="Wang C."/>
            <person name="Huo Q."/>
            <person name="Li W."/>
            <person name="Guo W."/>
            <person name="Chen H."/>
            <person name="Chen S."/>
            <person name="Zhou L."/>
            <person name="Zhou L."/>
            <person name="Ni X."/>
            <person name="Tian J."/>
            <person name="Zhou Y."/>
            <person name="Sheng Y."/>
            <person name="Liu T."/>
            <person name="Pan Y."/>
            <person name="Xia L."/>
            <person name="Li J."/>
            <person name="Zhao F."/>
            <person name="Cao W."/>
        </authorList>
    </citation>
    <scope>NUCLEOTIDE SEQUENCE</scope>
    <source>
        <strain evidence="13">Rsan-2018</strain>
        <tissue evidence="13">Larvae</tissue>
    </source>
</reference>
<dbReference type="EMBL" id="JABSTV010001252">
    <property type="protein sequence ID" value="KAH7948273.1"/>
    <property type="molecule type" value="Genomic_DNA"/>
</dbReference>
<comment type="caution">
    <text evidence="12">Lacks conserved residue(s) required for the propagation of feature annotation.</text>
</comment>
<evidence type="ECO:0000256" key="12">
    <source>
        <dbReference type="RuleBase" id="RU010713"/>
    </source>
</evidence>
<protein>
    <recommendedName>
        <fullName evidence="12">Innexin</fullName>
    </recommendedName>
</protein>
<evidence type="ECO:0000256" key="1">
    <source>
        <dbReference type="ARBA" id="ARBA00004610"/>
    </source>
</evidence>
<gene>
    <name evidence="12" type="primary">inx</name>
    <name evidence="13" type="ORF">HPB52_020025</name>
</gene>
<dbReference type="PANTHER" id="PTHR11893:SF41">
    <property type="entry name" value="INNEXIN INX2"/>
    <property type="match status" value="1"/>
</dbReference>
<dbReference type="AlphaFoldDB" id="A0A9D4PNH2"/>
<dbReference type="Proteomes" id="UP000821837">
    <property type="component" value="Chromosome 6"/>
</dbReference>
<keyword evidence="14" id="KW-1185">Reference proteome</keyword>
<dbReference type="GO" id="GO:0005243">
    <property type="term" value="F:gap junction channel activity"/>
    <property type="evidence" value="ECO:0007669"/>
    <property type="project" value="TreeGrafter"/>
</dbReference>
<evidence type="ECO:0000256" key="9">
    <source>
        <dbReference type="ARBA" id="ARBA00023065"/>
    </source>
</evidence>